<dbReference type="Pfam" id="PF12698">
    <property type="entry name" value="ABC2_membrane_3"/>
    <property type="match status" value="1"/>
</dbReference>
<dbReference type="Proteomes" id="UP000318405">
    <property type="component" value="Unassembled WGS sequence"/>
</dbReference>
<feature type="transmembrane region" description="Helical" evidence="6">
    <location>
        <begin position="304"/>
        <end position="329"/>
    </location>
</feature>
<keyword evidence="2" id="KW-1003">Cell membrane</keyword>
<feature type="transmembrane region" description="Helical" evidence="6">
    <location>
        <begin position="236"/>
        <end position="260"/>
    </location>
</feature>
<keyword evidence="3 6" id="KW-0812">Transmembrane</keyword>
<feature type="transmembrane region" description="Helical" evidence="6">
    <location>
        <begin position="30"/>
        <end position="50"/>
    </location>
</feature>
<keyword evidence="4 6" id="KW-1133">Transmembrane helix</keyword>
<dbReference type="InterPro" id="IPR013525">
    <property type="entry name" value="ABC2_TM"/>
</dbReference>
<evidence type="ECO:0000313" key="9">
    <source>
        <dbReference type="Proteomes" id="UP000318405"/>
    </source>
</evidence>
<feature type="transmembrane region" description="Helical" evidence="6">
    <location>
        <begin position="193"/>
        <end position="215"/>
    </location>
</feature>
<evidence type="ECO:0000256" key="1">
    <source>
        <dbReference type="ARBA" id="ARBA00004651"/>
    </source>
</evidence>
<dbReference type="GO" id="GO:0005886">
    <property type="term" value="C:plasma membrane"/>
    <property type="evidence" value="ECO:0007669"/>
    <property type="project" value="UniProtKB-SubCell"/>
</dbReference>
<reference evidence="8 9" key="1">
    <citation type="submission" date="2019-07" db="EMBL/GenBank/DDBJ databases">
        <title>Qingshengfaniella alkalisoli gen. nov., sp. nov., isolated from saline soil.</title>
        <authorList>
            <person name="Xu L."/>
            <person name="Huang X.-X."/>
            <person name="Sun J.-Q."/>
        </authorList>
    </citation>
    <scope>NUCLEOTIDE SEQUENCE [LARGE SCALE GENOMIC DNA]</scope>
    <source>
        <strain evidence="8 9">DSM 27279</strain>
    </source>
</reference>
<dbReference type="Gene3D" id="3.40.1710.10">
    <property type="entry name" value="abc type-2 transporter like domain"/>
    <property type="match status" value="1"/>
</dbReference>
<keyword evidence="5 6" id="KW-0472">Membrane</keyword>
<dbReference type="OrthoDB" id="9803577at2"/>
<evidence type="ECO:0000256" key="4">
    <source>
        <dbReference type="ARBA" id="ARBA00022989"/>
    </source>
</evidence>
<proteinExistence type="predicted"/>
<dbReference type="AlphaFoldDB" id="A0A556AYD4"/>
<feature type="transmembrane region" description="Helical" evidence="6">
    <location>
        <begin position="359"/>
        <end position="377"/>
    </location>
</feature>
<comment type="caution">
    <text evidence="8">The sequence shown here is derived from an EMBL/GenBank/DDBJ whole genome shotgun (WGS) entry which is preliminary data.</text>
</comment>
<dbReference type="RefSeq" id="WP_143946814.1">
    <property type="nucleotide sequence ID" value="NZ_BAABMB010000004.1"/>
</dbReference>
<organism evidence="8 9">
    <name type="scientific">Verticiella sediminum</name>
    <dbReference type="NCBI Taxonomy" id="1247510"/>
    <lineage>
        <taxon>Bacteria</taxon>
        <taxon>Pseudomonadati</taxon>
        <taxon>Pseudomonadota</taxon>
        <taxon>Betaproteobacteria</taxon>
        <taxon>Burkholderiales</taxon>
        <taxon>Alcaligenaceae</taxon>
        <taxon>Verticiella</taxon>
    </lineage>
</organism>
<evidence type="ECO:0000256" key="5">
    <source>
        <dbReference type="ARBA" id="ARBA00023136"/>
    </source>
</evidence>
<evidence type="ECO:0000256" key="3">
    <source>
        <dbReference type="ARBA" id="ARBA00022692"/>
    </source>
</evidence>
<gene>
    <name evidence="8" type="ORF">FOZ76_03840</name>
</gene>
<sequence>MAAHAVTAAARAGFRRAWRRECRHLARERWDLAFVTLLPIAMLVLMAWLLSPSVMREIPVAVVDQDNSVDSRELLRLIDASPGVRIARQETSPEEGFAAVRRLDVYATVLVPRDFGRALRRGERVTVIDYYNGSYLTAGQSAARDIGDAVTAFNTHFLTRTMAAQRGPQGLRPAPVVVQSGILGNPARSYELFLLPLIAPALLSLVSALAMAAALGREIRDGTCAIWLGKAPVRAILGKLMPYVLLFTLYGLASLAYVGWIRGHGIAGSLALLAAGQFLLHLACAAVACFFAGVLRDMGSAMSLVGLSIGASLAFSGATFPTIGAPLFVRAWSAALPLTAYEHVQSQQMLIGSPWPVSLAPLGTLLVIAAVCGAVGIRRLAPLGRPQAVGGNGIPADAGARP</sequence>
<dbReference type="EMBL" id="VLTJ01000007">
    <property type="protein sequence ID" value="TSH97932.1"/>
    <property type="molecule type" value="Genomic_DNA"/>
</dbReference>
<protein>
    <submittedName>
        <fullName evidence="8">ABC transporter permease</fullName>
    </submittedName>
</protein>
<evidence type="ECO:0000256" key="2">
    <source>
        <dbReference type="ARBA" id="ARBA00022475"/>
    </source>
</evidence>
<comment type="subcellular location">
    <subcellularLocation>
        <location evidence="1">Cell membrane</location>
        <topology evidence="1">Multi-pass membrane protein</topology>
    </subcellularLocation>
</comment>
<feature type="transmembrane region" description="Helical" evidence="6">
    <location>
        <begin position="266"/>
        <end position="292"/>
    </location>
</feature>
<evidence type="ECO:0000259" key="7">
    <source>
        <dbReference type="Pfam" id="PF12698"/>
    </source>
</evidence>
<dbReference type="GO" id="GO:0140359">
    <property type="term" value="F:ABC-type transporter activity"/>
    <property type="evidence" value="ECO:0007669"/>
    <property type="project" value="InterPro"/>
</dbReference>
<dbReference type="PANTHER" id="PTHR30294:SF47">
    <property type="entry name" value="INNER MEMBRANE TRANSPORT PERMEASE YHHJ"/>
    <property type="match status" value="1"/>
</dbReference>
<evidence type="ECO:0000256" key="6">
    <source>
        <dbReference type="SAM" id="Phobius"/>
    </source>
</evidence>
<accession>A0A556AYD4</accession>
<name>A0A556AYD4_9BURK</name>
<evidence type="ECO:0000313" key="8">
    <source>
        <dbReference type="EMBL" id="TSH97932.1"/>
    </source>
</evidence>
<dbReference type="InterPro" id="IPR051449">
    <property type="entry name" value="ABC-2_transporter_component"/>
</dbReference>
<keyword evidence="9" id="KW-1185">Reference proteome</keyword>
<dbReference type="PANTHER" id="PTHR30294">
    <property type="entry name" value="MEMBRANE COMPONENT OF ABC TRANSPORTER YHHJ-RELATED"/>
    <property type="match status" value="1"/>
</dbReference>
<feature type="domain" description="ABC-2 type transporter transmembrane" evidence="7">
    <location>
        <begin position="30"/>
        <end position="377"/>
    </location>
</feature>